<dbReference type="EMBL" id="BARW01036117">
    <property type="protein sequence ID" value="GAJ24623.1"/>
    <property type="molecule type" value="Genomic_DNA"/>
</dbReference>
<comment type="caution">
    <text evidence="4">The sequence shown here is derived from an EMBL/GenBank/DDBJ whole genome shotgun (WGS) entry which is preliminary data.</text>
</comment>
<dbReference type="InterPro" id="IPR027417">
    <property type="entry name" value="P-loop_NTPase"/>
</dbReference>
<organism evidence="4">
    <name type="scientific">marine sediment metagenome</name>
    <dbReference type="NCBI Taxonomy" id="412755"/>
    <lineage>
        <taxon>unclassified sequences</taxon>
        <taxon>metagenomes</taxon>
        <taxon>ecological metagenomes</taxon>
    </lineage>
</organism>
<feature type="non-terminal residue" evidence="4">
    <location>
        <position position="1"/>
    </location>
</feature>
<dbReference type="PROSITE" id="PS00676">
    <property type="entry name" value="SIGMA54_INTERACT_2"/>
    <property type="match status" value="1"/>
</dbReference>
<proteinExistence type="predicted"/>
<dbReference type="InterPro" id="IPR002078">
    <property type="entry name" value="Sigma_54_int"/>
</dbReference>
<evidence type="ECO:0000259" key="3">
    <source>
        <dbReference type="PROSITE" id="PS50045"/>
    </source>
</evidence>
<keyword evidence="1" id="KW-0547">Nucleotide-binding</keyword>
<dbReference type="AlphaFoldDB" id="X1V4B4"/>
<dbReference type="Pfam" id="PF25601">
    <property type="entry name" value="AAA_lid_14"/>
    <property type="match status" value="1"/>
</dbReference>
<dbReference type="Pfam" id="PF00158">
    <property type="entry name" value="Sigma54_activat"/>
    <property type="match status" value="1"/>
</dbReference>
<dbReference type="InterPro" id="IPR025662">
    <property type="entry name" value="Sigma_54_int_dom_ATP-bd_1"/>
</dbReference>
<dbReference type="CDD" id="cd00009">
    <property type="entry name" value="AAA"/>
    <property type="match status" value="1"/>
</dbReference>
<dbReference type="InterPro" id="IPR058031">
    <property type="entry name" value="AAA_lid_NorR"/>
</dbReference>
<dbReference type="FunFam" id="3.40.50.300:FF:000006">
    <property type="entry name" value="DNA-binding transcriptional regulator NtrC"/>
    <property type="match status" value="1"/>
</dbReference>
<dbReference type="SMART" id="SM00382">
    <property type="entry name" value="AAA"/>
    <property type="match status" value="1"/>
</dbReference>
<dbReference type="InterPro" id="IPR003593">
    <property type="entry name" value="AAA+_ATPase"/>
</dbReference>
<dbReference type="Gene3D" id="3.40.50.300">
    <property type="entry name" value="P-loop containing nucleotide triphosphate hydrolases"/>
    <property type="match status" value="1"/>
</dbReference>
<feature type="non-terminal residue" evidence="4">
    <location>
        <position position="217"/>
    </location>
</feature>
<gene>
    <name evidence="4" type="ORF">S12H4_56154</name>
</gene>
<dbReference type="GO" id="GO:0006355">
    <property type="term" value="P:regulation of DNA-templated transcription"/>
    <property type="evidence" value="ECO:0007669"/>
    <property type="project" value="InterPro"/>
</dbReference>
<dbReference type="PROSITE" id="PS50045">
    <property type="entry name" value="SIGMA54_INTERACT_4"/>
    <property type="match status" value="1"/>
</dbReference>
<accession>X1V4B4</accession>
<dbReference type="SUPFAM" id="SSF52540">
    <property type="entry name" value="P-loop containing nucleoside triphosphate hydrolases"/>
    <property type="match status" value="1"/>
</dbReference>
<evidence type="ECO:0000256" key="1">
    <source>
        <dbReference type="ARBA" id="ARBA00022741"/>
    </source>
</evidence>
<dbReference type="PANTHER" id="PTHR32071">
    <property type="entry name" value="TRANSCRIPTIONAL REGULATORY PROTEIN"/>
    <property type="match status" value="1"/>
</dbReference>
<dbReference type="PROSITE" id="PS00675">
    <property type="entry name" value="SIGMA54_INTERACT_1"/>
    <property type="match status" value="1"/>
</dbReference>
<dbReference type="Gene3D" id="1.10.8.60">
    <property type="match status" value="1"/>
</dbReference>
<protein>
    <recommendedName>
        <fullName evidence="3">Sigma-54 factor interaction domain-containing protein</fullName>
    </recommendedName>
</protein>
<dbReference type="InterPro" id="IPR025943">
    <property type="entry name" value="Sigma_54_int_dom_ATP-bd_2"/>
</dbReference>
<sequence length="217" mass="24329">GNIIGKSPAMQEIYELILKAAVTDANVIVYGESGTGKEMVAGAIHEMSDRKGKKFVPVHCGAIPENLMESEFFGYRKGAFTGAHADKSGYFDIADGGTLFLDEMGEINLNMQVKLLRVLESKEYTPVGANQAKHSDVRIIAATNRNLRDQIDKGLMREDFFYRIHILPIDLPPLRKRREDIPLLVDYFINLFAKGKSTQPLSGKMHEALFKYNWPGH</sequence>
<keyword evidence="2" id="KW-0067">ATP-binding</keyword>
<feature type="domain" description="Sigma-54 factor interaction" evidence="3">
    <location>
        <begin position="3"/>
        <end position="217"/>
    </location>
</feature>
<reference evidence="4" key="1">
    <citation type="journal article" date="2014" name="Front. Microbiol.">
        <title>High frequency of phylogenetically diverse reductive dehalogenase-homologous genes in deep subseafloor sedimentary metagenomes.</title>
        <authorList>
            <person name="Kawai M."/>
            <person name="Futagami T."/>
            <person name="Toyoda A."/>
            <person name="Takaki Y."/>
            <person name="Nishi S."/>
            <person name="Hori S."/>
            <person name="Arai W."/>
            <person name="Tsubouchi T."/>
            <person name="Morono Y."/>
            <person name="Uchiyama I."/>
            <person name="Ito T."/>
            <person name="Fujiyama A."/>
            <person name="Inagaki F."/>
            <person name="Takami H."/>
        </authorList>
    </citation>
    <scope>NUCLEOTIDE SEQUENCE</scope>
    <source>
        <strain evidence="4">Expedition CK06-06</strain>
    </source>
</reference>
<evidence type="ECO:0000256" key="2">
    <source>
        <dbReference type="ARBA" id="ARBA00022840"/>
    </source>
</evidence>
<name>X1V4B4_9ZZZZ</name>
<dbReference type="GO" id="GO:0005524">
    <property type="term" value="F:ATP binding"/>
    <property type="evidence" value="ECO:0007669"/>
    <property type="project" value="UniProtKB-KW"/>
</dbReference>
<evidence type="ECO:0000313" key="4">
    <source>
        <dbReference type="EMBL" id="GAJ24623.1"/>
    </source>
</evidence>